<keyword evidence="3" id="KW-1185">Reference proteome</keyword>
<name>A0ABW1CLP0_9ACTN</name>
<evidence type="ECO:0000256" key="1">
    <source>
        <dbReference type="SAM" id="MobiDB-lite"/>
    </source>
</evidence>
<evidence type="ECO:0000313" key="3">
    <source>
        <dbReference type="Proteomes" id="UP001596058"/>
    </source>
</evidence>
<comment type="caution">
    <text evidence="2">The sequence shown here is derived from an EMBL/GenBank/DDBJ whole genome shotgun (WGS) entry which is preliminary data.</text>
</comment>
<proteinExistence type="predicted"/>
<evidence type="ECO:0008006" key="4">
    <source>
        <dbReference type="Google" id="ProtNLM"/>
    </source>
</evidence>
<reference evidence="3" key="1">
    <citation type="journal article" date="2019" name="Int. J. Syst. Evol. Microbiol.">
        <title>The Global Catalogue of Microorganisms (GCM) 10K type strain sequencing project: providing services to taxonomists for standard genome sequencing and annotation.</title>
        <authorList>
            <consortium name="The Broad Institute Genomics Platform"/>
            <consortium name="The Broad Institute Genome Sequencing Center for Infectious Disease"/>
            <person name="Wu L."/>
            <person name="Ma J."/>
        </authorList>
    </citation>
    <scope>NUCLEOTIDE SEQUENCE [LARGE SCALE GENOMIC DNA]</scope>
    <source>
        <strain evidence="3">CCUG 53903</strain>
    </source>
</reference>
<protein>
    <recommendedName>
        <fullName evidence="4">PE domain-containing protein</fullName>
    </recommendedName>
</protein>
<dbReference type="Proteomes" id="UP001596058">
    <property type="component" value="Unassembled WGS sequence"/>
</dbReference>
<dbReference type="EMBL" id="JBHSPA010000027">
    <property type="protein sequence ID" value="MFC5826689.1"/>
    <property type="molecule type" value="Genomic_DNA"/>
</dbReference>
<feature type="region of interest" description="Disordered" evidence="1">
    <location>
        <begin position="1"/>
        <end position="35"/>
    </location>
</feature>
<accession>A0ABW1CLP0</accession>
<sequence>MSRPSDPGGSPPPELHLPSDFPGLTGDDGGGPYIEHSRVKSIVSSLRENLGSLRGAAPSGMSATWSGAGTVNEVSYRGNVGPAETGKWEAATAFGDNLTQAHTVFNDSYGVLVDNVEKWVDAVEKAIVNYEKFQRDSSA</sequence>
<organism evidence="2 3">
    <name type="scientific">Nonomuraea insulae</name>
    <dbReference type="NCBI Taxonomy" id="1616787"/>
    <lineage>
        <taxon>Bacteria</taxon>
        <taxon>Bacillati</taxon>
        <taxon>Actinomycetota</taxon>
        <taxon>Actinomycetes</taxon>
        <taxon>Streptosporangiales</taxon>
        <taxon>Streptosporangiaceae</taxon>
        <taxon>Nonomuraea</taxon>
    </lineage>
</organism>
<dbReference type="RefSeq" id="WP_379516204.1">
    <property type="nucleotide sequence ID" value="NZ_JBHSPA010000027.1"/>
</dbReference>
<gene>
    <name evidence="2" type="ORF">ACFPZ3_22700</name>
</gene>
<evidence type="ECO:0000313" key="2">
    <source>
        <dbReference type="EMBL" id="MFC5826689.1"/>
    </source>
</evidence>